<dbReference type="Gene3D" id="3.30.390.10">
    <property type="entry name" value="Enolase-like, N-terminal domain"/>
    <property type="match status" value="1"/>
</dbReference>
<dbReference type="InterPro" id="IPR018110">
    <property type="entry name" value="Mandel_Rmase/mucon_lact_enz_CS"/>
</dbReference>
<sequence length="426" mass="47027">MSSTEVANVKLGLEITNVRVILTAPGGIDLVVVKIETNREGLYGLGCATFTQRIFAVKSAVEDYLAPFLISKDPSRIEDIWQSASVSGYWRNGPIMNNALSGVDMALWDLKGKIADLPVYELLGGKCREGVALYRHVDGSTEVEVEENARKAMEEGYQYLRVQMGMYGGSGTEDTRLIASVISRATNIVTKRSPENTLPGVYYDPEAYAKSIEHLFRHLRSTLGYNVELIHDIHERVAPIEAVRMAKKLEPYHLFYLEDPVSPENLDWLGMIRQQTSTPIAMGELFTNVNEWKPLIANRQIDFIRAHVSAIGGITPAKKLATFGEFYGVRTAWHGPGDISPVGVAANLHLSISSPNFGVQEWTPLNEQLEAVFPGSPKARDGYAYVNDRPGLGVDLIEEEAAKYPCQGTIPTWTLARMPDGTSAKP</sequence>
<keyword evidence="3" id="KW-0479">Metal-binding</keyword>
<dbReference type="PROSITE" id="PS00908">
    <property type="entry name" value="MR_MLE_1"/>
    <property type="match status" value="1"/>
</dbReference>
<dbReference type="Pfam" id="PF13378">
    <property type="entry name" value="MR_MLE_C"/>
    <property type="match status" value="1"/>
</dbReference>
<evidence type="ECO:0000256" key="1">
    <source>
        <dbReference type="ARBA" id="ARBA00003553"/>
    </source>
</evidence>
<name>A0ABV5BFZ0_9BACL</name>
<organism evidence="5 6">
    <name type="scientific">Paenibacillus terreus</name>
    <dbReference type="NCBI Taxonomy" id="1387834"/>
    <lineage>
        <taxon>Bacteria</taxon>
        <taxon>Bacillati</taxon>
        <taxon>Bacillota</taxon>
        <taxon>Bacilli</taxon>
        <taxon>Bacillales</taxon>
        <taxon>Paenibacillaceae</taxon>
        <taxon>Paenibacillus</taxon>
    </lineage>
</organism>
<dbReference type="InterPro" id="IPR013342">
    <property type="entry name" value="Mandelate_racemase_C"/>
</dbReference>
<dbReference type="InterPro" id="IPR029017">
    <property type="entry name" value="Enolase-like_N"/>
</dbReference>
<dbReference type="InterPro" id="IPR036849">
    <property type="entry name" value="Enolase-like_C_sf"/>
</dbReference>
<dbReference type="Gene3D" id="3.20.20.120">
    <property type="entry name" value="Enolase-like C-terminal domain"/>
    <property type="match status" value="1"/>
</dbReference>
<evidence type="ECO:0000256" key="2">
    <source>
        <dbReference type="ARBA" id="ARBA00010339"/>
    </source>
</evidence>
<dbReference type="Pfam" id="PF02746">
    <property type="entry name" value="MR_MLE_N"/>
    <property type="match status" value="1"/>
</dbReference>
<dbReference type="SMART" id="SM00922">
    <property type="entry name" value="MR_MLE"/>
    <property type="match status" value="1"/>
</dbReference>
<dbReference type="Proteomes" id="UP001580407">
    <property type="component" value="Unassembled WGS sequence"/>
</dbReference>
<evidence type="ECO:0000256" key="3">
    <source>
        <dbReference type="ARBA" id="ARBA00022723"/>
    </source>
</evidence>
<dbReference type="PROSITE" id="PS00909">
    <property type="entry name" value="MR_MLE_2"/>
    <property type="match status" value="1"/>
</dbReference>
<dbReference type="SUPFAM" id="SSF54826">
    <property type="entry name" value="Enolase N-terminal domain-like"/>
    <property type="match status" value="1"/>
</dbReference>
<dbReference type="InterPro" id="IPR029065">
    <property type="entry name" value="Enolase_C-like"/>
</dbReference>
<evidence type="ECO:0000259" key="4">
    <source>
        <dbReference type="SMART" id="SM00922"/>
    </source>
</evidence>
<dbReference type="PANTHER" id="PTHR48080:SF6">
    <property type="entry name" value="STARVATION-SENSING PROTEIN RSPA"/>
    <property type="match status" value="1"/>
</dbReference>
<comment type="similarity">
    <text evidence="2">Belongs to the mandelate racemase/muconate lactonizing enzyme family. GalD subfamily.</text>
</comment>
<gene>
    <name evidence="5" type="ORF">ACE3NQ_22845</name>
</gene>
<reference evidence="5 6" key="1">
    <citation type="submission" date="2024-09" db="EMBL/GenBank/DDBJ databases">
        <authorList>
            <person name="Ruan L."/>
        </authorList>
    </citation>
    <scope>NUCLEOTIDE SEQUENCE [LARGE SCALE GENOMIC DNA]</scope>
    <source>
        <strain evidence="5 6">D33</strain>
    </source>
</reference>
<keyword evidence="6" id="KW-1185">Reference proteome</keyword>
<proteinExistence type="inferred from homology"/>
<dbReference type="RefSeq" id="WP_375527481.1">
    <property type="nucleotide sequence ID" value="NZ_JBHILM010000030.1"/>
</dbReference>
<comment type="function">
    <text evidence="1">Has no detectable activity with D-mannonate and with a panel of 70 other acid sugars (in vitro), in spite of the conservation of the residues that are expected to be important for catalytic activity and cofactor binding. May have evolved a divergent function.</text>
</comment>
<dbReference type="PANTHER" id="PTHR48080">
    <property type="entry name" value="D-GALACTONATE DEHYDRATASE-RELATED"/>
    <property type="match status" value="1"/>
</dbReference>
<dbReference type="SUPFAM" id="SSF51604">
    <property type="entry name" value="Enolase C-terminal domain-like"/>
    <property type="match status" value="1"/>
</dbReference>
<accession>A0ABV5BFZ0</accession>
<dbReference type="InterPro" id="IPR034593">
    <property type="entry name" value="DgoD-like"/>
</dbReference>
<dbReference type="InterPro" id="IPR013341">
    <property type="entry name" value="Mandelate_racemase_N_dom"/>
</dbReference>
<protein>
    <submittedName>
        <fullName evidence="5">Enolase C-terminal domain-like protein</fullName>
    </submittedName>
</protein>
<evidence type="ECO:0000313" key="6">
    <source>
        <dbReference type="Proteomes" id="UP001580407"/>
    </source>
</evidence>
<evidence type="ECO:0000313" key="5">
    <source>
        <dbReference type="EMBL" id="MFB5683754.1"/>
    </source>
</evidence>
<feature type="domain" description="Mandelate racemase/muconate lactonizing enzyme C-terminal" evidence="4">
    <location>
        <begin position="142"/>
        <end position="279"/>
    </location>
</feature>
<dbReference type="EMBL" id="JBHILM010000030">
    <property type="protein sequence ID" value="MFB5683754.1"/>
    <property type="molecule type" value="Genomic_DNA"/>
</dbReference>
<comment type="caution">
    <text evidence="5">The sequence shown here is derived from an EMBL/GenBank/DDBJ whole genome shotgun (WGS) entry which is preliminary data.</text>
</comment>